<gene>
    <name evidence="1" type="ORF">LNKW23_45370</name>
</gene>
<organism evidence="1 2">
    <name type="scientific">Paralimibaculum aggregatum</name>
    <dbReference type="NCBI Taxonomy" id="3036245"/>
    <lineage>
        <taxon>Bacteria</taxon>
        <taxon>Pseudomonadati</taxon>
        <taxon>Pseudomonadota</taxon>
        <taxon>Alphaproteobacteria</taxon>
        <taxon>Rhodobacterales</taxon>
        <taxon>Paracoccaceae</taxon>
        <taxon>Paralimibaculum</taxon>
    </lineage>
</organism>
<evidence type="ECO:0000313" key="2">
    <source>
        <dbReference type="Proteomes" id="UP001239909"/>
    </source>
</evidence>
<comment type="caution">
    <text evidence="1">The sequence shown here is derived from an EMBL/GenBank/DDBJ whole genome shotgun (WGS) entry which is preliminary data.</text>
</comment>
<proteinExistence type="predicted"/>
<accession>A0ABQ6LTD3</accession>
<keyword evidence="2" id="KW-1185">Reference proteome</keyword>
<reference evidence="1 2" key="1">
    <citation type="submission" date="2023-04" db="EMBL/GenBank/DDBJ databases">
        <title>Marinoamorphus aggregata gen. nov., sp. Nov., isolate from tissue of brittle star Ophioplocus japonicus.</title>
        <authorList>
            <person name="Kawano K."/>
            <person name="Sawayama S."/>
            <person name="Nakagawa S."/>
        </authorList>
    </citation>
    <scope>NUCLEOTIDE SEQUENCE [LARGE SCALE GENOMIC DNA]</scope>
    <source>
        <strain evidence="1 2">NKW23</strain>
    </source>
</reference>
<sequence>MDVTAHMAAAKHAATATNPGDIWDALSADCTMPERRKEGATPAAARDLAMRPLWPVPDWREKRDIFHRGRWQSGIPAWARDGEAALFAALERHPGEHWDVWARWYRDRVRGKPLTRSDREFLEAMVLLDRENGFAAWQHPAEINARIRELEARGPEPRRPRLPADRQSPVNFVFRGAVIDRAPPPPPAVPDTRRAELESARRALAGLFDDTLGGPISNREPRLGTVLQRCREALGRDLGTLEPVALGIVADRLNGYAARADALLLPELAAEVVSLNAQTALFLAQFAEWRDYARAMETALGAEAAELAAVAEATEAVGAIIGAEPALLTEPAAGALALLGEEAAADPAPLVRRSYLRAVRAFALTLAARAVEAVGAGAEIGVRNTAAAAVMAGAAYLGTLATGLPAEFGWLNAVIAWVGRWLR</sequence>
<evidence type="ECO:0000313" key="1">
    <source>
        <dbReference type="EMBL" id="GMG85318.1"/>
    </source>
</evidence>
<protein>
    <submittedName>
        <fullName evidence="1">Uncharacterized protein</fullName>
    </submittedName>
</protein>
<dbReference type="Proteomes" id="UP001239909">
    <property type="component" value="Unassembled WGS sequence"/>
</dbReference>
<dbReference type="EMBL" id="BSYI01000059">
    <property type="protein sequence ID" value="GMG85318.1"/>
    <property type="molecule type" value="Genomic_DNA"/>
</dbReference>
<name>A0ABQ6LTD3_9RHOB</name>